<sequence>MEVVAAQTKTIVDKINGWSNVVSAYEPVWAIGTGKVATLAQAQEVHAALGGWLSSNVSAEELAAQSDVDGILVGGASLKPEFIDIIKAATVKSA</sequence>
<evidence type="ECO:0000313" key="6">
    <source>
        <dbReference type="Proteomes" id="UP001140206"/>
    </source>
</evidence>
<dbReference type="Gene3D" id="3.20.20.70">
    <property type="entry name" value="Aldolase class I"/>
    <property type="match status" value="1"/>
</dbReference>
<comment type="caution">
    <text evidence="5">The sequence shown here is derived from an EMBL/GenBank/DDBJ whole genome shotgun (WGS) entry which is preliminary data.</text>
</comment>
<dbReference type="AlphaFoldDB" id="A0AAV8DIM1"/>
<gene>
    <name evidence="5" type="ORF">LUZ62_077124</name>
</gene>
<dbReference type="GO" id="GO:0019563">
    <property type="term" value="P:glycerol catabolic process"/>
    <property type="evidence" value="ECO:0007669"/>
    <property type="project" value="TreeGrafter"/>
</dbReference>
<dbReference type="Proteomes" id="UP001140206">
    <property type="component" value="Chromosome 4"/>
</dbReference>
<dbReference type="EMBL" id="JAMFTS010000004">
    <property type="protein sequence ID" value="KAJ4766749.1"/>
    <property type="molecule type" value="Genomic_DNA"/>
</dbReference>
<dbReference type="InterPro" id="IPR020861">
    <property type="entry name" value="Triosephosphate_isomerase_AS"/>
</dbReference>
<comment type="similarity">
    <text evidence="1">Belongs to the triosephosphate isomerase family.</text>
</comment>
<dbReference type="PROSITE" id="PS00171">
    <property type="entry name" value="TIM_1"/>
    <property type="match status" value="1"/>
</dbReference>
<name>A0AAV8DIM1_9POAL</name>
<dbReference type="GO" id="GO:0006096">
    <property type="term" value="P:glycolytic process"/>
    <property type="evidence" value="ECO:0007669"/>
    <property type="project" value="TreeGrafter"/>
</dbReference>
<comment type="subunit">
    <text evidence="2">Homodimer.</text>
</comment>
<evidence type="ECO:0000256" key="2">
    <source>
        <dbReference type="ARBA" id="ARBA00011738"/>
    </source>
</evidence>
<evidence type="ECO:0000313" key="5">
    <source>
        <dbReference type="EMBL" id="KAJ4766749.1"/>
    </source>
</evidence>
<dbReference type="GO" id="GO:0005829">
    <property type="term" value="C:cytosol"/>
    <property type="evidence" value="ECO:0007669"/>
    <property type="project" value="TreeGrafter"/>
</dbReference>
<keyword evidence="3 5" id="KW-0413">Isomerase</keyword>
<evidence type="ECO:0000256" key="1">
    <source>
        <dbReference type="ARBA" id="ARBA00007422"/>
    </source>
</evidence>
<dbReference type="SUPFAM" id="SSF51351">
    <property type="entry name" value="Triosephosphate isomerase (TIM)"/>
    <property type="match status" value="1"/>
</dbReference>
<dbReference type="PANTHER" id="PTHR21139">
    <property type="entry name" value="TRIOSEPHOSPHATE ISOMERASE"/>
    <property type="match status" value="1"/>
</dbReference>
<dbReference type="Pfam" id="PF00121">
    <property type="entry name" value="TIM"/>
    <property type="match status" value="2"/>
</dbReference>
<reference evidence="5" key="1">
    <citation type="submission" date="2022-08" db="EMBL/GenBank/DDBJ databases">
        <authorList>
            <person name="Marques A."/>
        </authorList>
    </citation>
    <scope>NUCLEOTIDE SEQUENCE</scope>
    <source>
        <strain evidence="5">RhyPub2mFocal</strain>
        <tissue evidence="5">Leaves</tissue>
    </source>
</reference>
<dbReference type="CDD" id="cd00311">
    <property type="entry name" value="TIM"/>
    <property type="match status" value="1"/>
</dbReference>
<dbReference type="GO" id="GO:0046166">
    <property type="term" value="P:glyceraldehyde-3-phosphate biosynthetic process"/>
    <property type="evidence" value="ECO:0007669"/>
    <property type="project" value="TreeGrafter"/>
</dbReference>
<dbReference type="InterPro" id="IPR013785">
    <property type="entry name" value="Aldolase_TIM"/>
</dbReference>
<dbReference type="InterPro" id="IPR035990">
    <property type="entry name" value="TIM_sf"/>
</dbReference>
<protein>
    <submittedName>
        <fullName evidence="5">Triosephosphate isomerase</fullName>
    </submittedName>
</protein>
<evidence type="ECO:0000256" key="3">
    <source>
        <dbReference type="ARBA" id="ARBA00023235"/>
    </source>
</evidence>
<dbReference type="InterPro" id="IPR000652">
    <property type="entry name" value="Triosephosphate_isomerase"/>
</dbReference>
<dbReference type="PANTHER" id="PTHR21139:SF2">
    <property type="entry name" value="TRIOSEPHOSPHATE ISOMERASE"/>
    <property type="match status" value="1"/>
</dbReference>
<dbReference type="GO" id="GO:0006094">
    <property type="term" value="P:gluconeogenesis"/>
    <property type="evidence" value="ECO:0007669"/>
    <property type="project" value="TreeGrafter"/>
</dbReference>
<proteinExistence type="inferred from homology"/>
<organism evidence="5 6">
    <name type="scientific">Rhynchospora pubera</name>
    <dbReference type="NCBI Taxonomy" id="906938"/>
    <lineage>
        <taxon>Eukaryota</taxon>
        <taxon>Viridiplantae</taxon>
        <taxon>Streptophyta</taxon>
        <taxon>Embryophyta</taxon>
        <taxon>Tracheophyta</taxon>
        <taxon>Spermatophyta</taxon>
        <taxon>Magnoliopsida</taxon>
        <taxon>Liliopsida</taxon>
        <taxon>Poales</taxon>
        <taxon>Cyperaceae</taxon>
        <taxon>Cyperoideae</taxon>
        <taxon>Rhynchosporeae</taxon>
        <taxon>Rhynchospora</taxon>
    </lineage>
</organism>
<comment type="pathway">
    <text evidence="4">Carbohydrate biosynthesis.</text>
</comment>
<accession>A0AAV8DIM1</accession>
<dbReference type="PROSITE" id="PS51440">
    <property type="entry name" value="TIM_2"/>
    <property type="match status" value="1"/>
</dbReference>
<evidence type="ECO:0000256" key="4">
    <source>
        <dbReference type="ARBA" id="ARBA00024331"/>
    </source>
</evidence>
<dbReference type="GO" id="GO:0004807">
    <property type="term" value="F:triose-phosphate isomerase activity"/>
    <property type="evidence" value="ECO:0007669"/>
    <property type="project" value="InterPro"/>
</dbReference>
<keyword evidence="6" id="KW-1185">Reference proteome</keyword>